<name>A0A2A4JF89_HELVI</name>
<evidence type="ECO:0000313" key="2">
    <source>
        <dbReference type="EMBL" id="PCG70631.1"/>
    </source>
</evidence>
<dbReference type="PANTHER" id="PTHR11161:SF72">
    <property type="entry name" value="FI21449P1"/>
    <property type="match status" value="1"/>
</dbReference>
<organism evidence="2">
    <name type="scientific">Heliothis virescens</name>
    <name type="common">Tobacco budworm moth</name>
    <dbReference type="NCBI Taxonomy" id="7102"/>
    <lineage>
        <taxon>Eukaryota</taxon>
        <taxon>Metazoa</taxon>
        <taxon>Ecdysozoa</taxon>
        <taxon>Arthropoda</taxon>
        <taxon>Hexapoda</taxon>
        <taxon>Insecta</taxon>
        <taxon>Pterygota</taxon>
        <taxon>Neoptera</taxon>
        <taxon>Endopterygota</taxon>
        <taxon>Lepidoptera</taxon>
        <taxon>Glossata</taxon>
        <taxon>Ditrysia</taxon>
        <taxon>Noctuoidea</taxon>
        <taxon>Noctuidae</taxon>
        <taxon>Heliothinae</taxon>
        <taxon>Heliothis</taxon>
    </lineage>
</organism>
<dbReference type="EMBL" id="NWSH01001633">
    <property type="protein sequence ID" value="PCG70631.1"/>
    <property type="molecule type" value="Genomic_DNA"/>
</dbReference>
<feature type="transmembrane region" description="Helical" evidence="1">
    <location>
        <begin position="115"/>
        <end position="136"/>
    </location>
</feature>
<dbReference type="InterPro" id="IPR052728">
    <property type="entry name" value="O2_lipid_transport_reg"/>
</dbReference>
<feature type="transmembrane region" description="Helical" evidence="1">
    <location>
        <begin position="321"/>
        <end position="338"/>
    </location>
</feature>
<feature type="transmembrane region" description="Helical" evidence="1">
    <location>
        <begin position="267"/>
        <end position="287"/>
    </location>
</feature>
<evidence type="ECO:0008006" key="3">
    <source>
        <dbReference type="Google" id="ProtNLM"/>
    </source>
</evidence>
<keyword evidence="1" id="KW-1133">Transmembrane helix</keyword>
<keyword evidence="1" id="KW-0472">Membrane</keyword>
<reference evidence="2" key="1">
    <citation type="submission" date="2017-09" db="EMBL/GenBank/DDBJ databases">
        <title>Contemporary evolution of a Lepidopteran species, Heliothis virescens, in response to modern agricultural practices.</title>
        <authorList>
            <person name="Fritz M.L."/>
            <person name="Deyonke A.M."/>
            <person name="Papanicolaou A."/>
            <person name="Micinski S."/>
            <person name="Westbrook J."/>
            <person name="Gould F."/>
        </authorList>
    </citation>
    <scope>NUCLEOTIDE SEQUENCE [LARGE SCALE GENOMIC DNA]</scope>
    <source>
        <strain evidence="2">HvINT-</strain>
        <tissue evidence="2">Whole body</tissue>
    </source>
</reference>
<feature type="transmembrane region" description="Helical" evidence="1">
    <location>
        <begin position="381"/>
        <end position="401"/>
    </location>
</feature>
<comment type="caution">
    <text evidence="2">The sequence shown here is derived from an EMBL/GenBank/DDBJ whole genome shotgun (WGS) entry which is preliminary data.</text>
</comment>
<keyword evidence="1" id="KW-0812">Transmembrane</keyword>
<feature type="transmembrane region" description="Helical" evidence="1">
    <location>
        <begin position="494"/>
        <end position="521"/>
    </location>
</feature>
<gene>
    <name evidence="2" type="ORF">B5V51_2758</name>
</gene>
<evidence type="ECO:0000256" key="1">
    <source>
        <dbReference type="SAM" id="Phobius"/>
    </source>
</evidence>
<proteinExistence type="predicted"/>
<feature type="transmembrane region" description="Helical" evidence="1">
    <location>
        <begin position="413"/>
        <end position="434"/>
    </location>
</feature>
<feature type="transmembrane region" description="Helical" evidence="1">
    <location>
        <begin position="227"/>
        <end position="247"/>
    </location>
</feature>
<dbReference type="PANTHER" id="PTHR11161">
    <property type="entry name" value="O-ACYLTRANSFERASE"/>
    <property type="match status" value="1"/>
</dbReference>
<accession>A0A2A4JF89</accession>
<feature type="transmembrane region" description="Helical" evidence="1">
    <location>
        <begin position="454"/>
        <end position="473"/>
    </location>
</feature>
<sequence>MPPLFHLDNYEECFDDPEELYCTLDLTLVSEEPSPLLTMIQEYSEKPSTHFNHTILNQGICIKKTCKEFYEPNKDLRLTLEACLNESLYNKHKLKARVSNGFDCSKREKHPPVDYIDLTIGIICLIILMLNLIGSLCDSHLDRRKMPAVFRFVYHFSIFRSWKKLVASPSRDDRLLGLKGLHGIRTINVSLVITCHSLVTGVFLTVNPQYIEELLNDTGIHIILNGTLIMQTFFITSSFLLVYMFLIKSEGQEPSWKLLPMIVIRRWLRYLAADTQLYCMGAIIFLLCRSGLSRKIMLSLLFVVGMIIPALHTYYQDLDGIMMITPPMALTFFVNNPMFDNIYKRGHTNITGYIVGMAIGYIFYDWQKTGGDYKKFQKYRYVYWCLIPLCVLCCYSGSIYFSDRPRLPTYVNVLYALLLKPVFCILMGLIIVGIVNRFEGLCSSILEWRPWTLLSRLSFCAYLMHVAIIRNTIAMQTTTQMTTIPNNFLQCAKIQLGSFIFAFFLHILVEAPFGSLIQAIFTKFQTRAQDVKETDTTKIEDVKSPSKTYVPMNMEALTKL</sequence>
<feature type="transmembrane region" description="Helical" evidence="1">
    <location>
        <begin position="296"/>
        <end position="315"/>
    </location>
</feature>
<dbReference type="AlphaFoldDB" id="A0A2A4JF89"/>
<protein>
    <recommendedName>
        <fullName evidence="3">Acyltransferase 3 domain-containing protein</fullName>
    </recommendedName>
</protein>
<feature type="transmembrane region" description="Helical" evidence="1">
    <location>
        <begin position="350"/>
        <end position="366"/>
    </location>
</feature>